<feature type="repeat" description="WD" evidence="3">
    <location>
        <begin position="1073"/>
        <end position="1114"/>
    </location>
</feature>
<feature type="repeat" description="WD" evidence="3">
    <location>
        <begin position="779"/>
        <end position="820"/>
    </location>
</feature>
<dbReference type="SMART" id="SM00320">
    <property type="entry name" value="WD40"/>
    <property type="match status" value="14"/>
</dbReference>
<dbReference type="VEuPathDB" id="FungiDB:FOZG_18170"/>
<dbReference type="InterPro" id="IPR020472">
    <property type="entry name" value="WD40_PAC1"/>
</dbReference>
<dbReference type="InterPro" id="IPR011047">
    <property type="entry name" value="Quinoprotein_ADH-like_sf"/>
</dbReference>
<feature type="repeat" description="WD" evidence="3">
    <location>
        <begin position="989"/>
        <end position="1030"/>
    </location>
</feature>
<dbReference type="PROSITE" id="PS50082">
    <property type="entry name" value="WD_REPEATS_2"/>
    <property type="match status" value="14"/>
</dbReference>
<dbReference type="VEuPathDB" id="FungiDB:FOZG_17863"/>
<dbReference type="VEuPathDB" id="FungiDB:FOIG_12287"/>
<gene>
    <name evidence="5" type="ORF">BFJ68_g16787</name>
</gene>
<name>A0A420P9B7_FUSOX</name>
<dbReference type="CDD" id="cd00200">
    <property type="entry name" value="WD40"/>
    <property type="match status" value="2"/>
</dbReference>
<keyword evidence="2" id="KW-0677">Repeat</keyword>
<dbReference type="VEuPathDB" id="FungiDB:FOC1_g10015937"/>
<evidence type="ECO:0000256" key="3">
    <source>
        <dbReference type="PROSITE-ProRule" id="PRU00221"/>
    </source>
</evidence>
<dbReference type="VEuPathDB" id="FungiDB:FOXG_06717"/>
<dbReference type="GO" id="GO:0005737">
    <property type="term" value="C:cytoplasm"/>
    <property type="evidence" value="ECO:0007669"/>
    <property type="project" value="TreeGrafter"/>
</dbReference>
<dbReference type="InterPro" id="IPR007111">
    <property type="entry name" value="NACHT_NTPase"/>
</dbReference>
<dbReference type="InterPro" id="IPR019775">
    <property type="entry name" value="WD40_repeat_CS"/>
</dbReference>
<dbReference type="VEuPathDB" id="FungiDB:FOC4_g10012055"/>
<organism evidence="5 6">
    <name type="scientific">Fusarium oxysporum</name>
    <name type="common">Fusarium vascular wilt</name>
    <dbReference type="NCBI Taxonomy" id="5507"/>
    <lineage>
        <taxon>Eukaryota</taxon>
        <taxon>Fungi</taxon>
        <taxon>Dikarya</taxon>
        <taxon>Ascomycota</taxon>
        <taxon>Pezizomycotina</taxon>
        <taxon>Sordariomycetes</taxon>
        <taxon>Hypocreomycetidae</taxon>
        <taxon>Hypocreales</taxon>
        <taxon>Nectriaceae</taxon>
        <taxon>Fusarium</taxon>
        <taxon>Fusarium oxysporum species complex</taxon>
    </lineage>
</organism>
<dbReference type="GO" id="GO:0043130">
    <property type="term" value="F:ubiquitin binding"/>
    <property type="evidence" value="ECO:0007669"/>
    <property type="project" value="TreeGrafter"/>
</dbReference>
<feature type="domain" description="NACHT" evidence="4">
    <location>
        <begin position="95"/>
        <end position="294"/>
    </location>
</feature>
<feature type="repeat" description="WD" evidence="3">
    <location>
        <begin position="1115"/>
        <end position="1156"/>
    </location>
</feature>
<dbReference type="SUPFAM" id="SSF52540">
    <property type="entry name" value="P-loop containing nucleoside triphosphate hydrolases"/>
    <property type="match status" value="1"/>
</dbReference>
<feature type="repeat" description="WD" evidence="3">
    <location>
        <begin position="947"/>
        <end position="988"/>
    </location>
</feature>
<dbReference type="SUPFAM" id="SSF50978">
    <property type="entry name" value="WD40 repeat-like"/>
    <property type="match status" value="2"/>
</dbReference>
<dbReference type="Pfam" id="PF00400">
    <property type="entry name" value="WD40"/>
    <property type="match status" value="6"/>
</dbReference>
<dbReference type="PANTHER" id="PTHR19849">
    <property type="entry name" value="PHOSPHOLIPASE A-2-ACTIVATING PROTEIN"/>
    <property type="match status" value="1"/>
</dbReference>
<dbReference type="PANTHER" id="PTHR19849:SF1">
    <property type="entry name" value="F-BOX_WD REPEAT-CONTAINING PROTEIN 7"/>
    <property type="match status" value="1"/>
</dbReference>
<dbReference type="GO" id="GO:0043161">
    <property type="term" value="P:proteasome-mediated ubiquitin-dependent protein catabolic process"/>
    <property type="evidence" value="ECO:0007669"/>
    <property type="project" value="TreeGrafter"/>
</dbReference>
<dbReference type="VEuPathDB" id="FungiDB:FOMG_17501"/>
<comment type="caution">
    <text evidence="5">The sequence shown here is derived from an EMBL/GenBank/DDBJ whole genome shotgun (WGS) entry which is preliminary data.</text>
</comment>
<dbReference type="Gene3D" id="3.40.50.300">
    <property type="entry name" value="P-loop containing nucleotide triphosphate hydrolases"/>
    <property type="match status" value="1"/>
</dbReference>
<dbReference type="Pfam" id="PF24883">
    <property type="entry name" value="NPHP3_N"/>
    <property type="match status" value="1"/>
</dbReference>
<evidence type="ECO:0000256" key="2">
    <source>
        <dbReference type="ARBA" id="ARBA00022737"/>
    </source>
</evidence>
<evidence type="ECO:0000313" key="5">
    <source>
        <dbReference type="EMBL" id="RKK89120.1"/>
    </source>
</evidence>
<protein>
    <submittedName>
        <fullName evidence="5">Vegetative incompatibility protein HET-E-1</fullName>
    </submittedName>
</protein>
<dbReference type="VEuPathDB" id="FungiDB:FOXG_06454"/>
<sequence length="1350" mass="148772">MAPVNSDECMARPTNLVRDVNADGESRIQVGNNYTEVHNYNEPNRNRCITDLQLTDPRDDKTRIERTNGGLFKDSYKWILAHEDFRRWRGDPESRLLWIKGDAGKGKTMLLCGIIDELSQSQPKIANVSERDLFGSVTVKMSRRFKKLSLLPTHSRPVSFFFCQGTDSRLSNAVAVLRGLMYVLLCQQPSLISHIQSEYDHAGQRLFEDTNAFFTLSRVLLSMLRDRRAERCYMIVDALDECERDLPQLLDFIVQSVSTPSSVKWIVSSRNRPDIEQGLYRAASKMRLSLELNEHHIVQAVNVYVDHKITHLASLKGNKTLQDQIRNAMRHKADGTFLWVALVAQELENSRSWDVLRIMEQIPSGLVPLYERMMHQIRQLQPEHVEFCRLVISAVTIAYRPLHLCELSMLSGLPQNVSDDLRCVVDMCASFLTVRDGYVYLIHQSVKDFLMSNGSNAIFQLGLAAAHHTMFLRSVQVMSSTLRRDMYDLYHPGTSIDDVRQPEPDPLASVRYSCVYWADHLKDAMLHDALRPIGDLQDGGTVYRFLSSKYLYWLEALSLLGGIPEGVIAMTELEILVEEYNRSRLFDLVRDARRFILSHGWGIGSAPLQAYASALIFSPRRSIIRKLFAEEEPDWITTKPVVAEVWDACMITLEGHGNSVESVVFSPDGQRLASGSWDKTVKVWDATTGKCQATLEGHGSLVWSVAFSPDGQRLASGSGDATVKVWDAMTGQCQATLLGHGDWVRSVAFSPDGQRVASASDDKTVKIWDATMGQCQATLEGHGSLVRSVAFSPDGQRLASGSDDKTIKIWDATTGKCQATLKSHGFPVTTVAFSPDGQRVASGSGDAKVKIWDATTGQCQTTLEGYDDWIESVAFSPNGQCVASGSWDKTVKIWDATTGQCQATLKGHGGLVRSVAFSPNGQLVASASRDRAVKIWDAMTGQCQATLEGHDDWVRSVAFSSDGQRLISGSWDRTVKIWDTTTGQCRTTLKGHDDWVESVAFSPDDQCVASGSWDKTVKVWDATTGQCQATLKGHGGLVRSVAFSPNGQRVASGSYDDTIRIWDATTGQCQATLKRHGFSVTTVAFSPDGQRLASGSYDHTIKLWDATTYQCQATLKGHDSLVWSVAFSPDGQRLASGSGDATIKLWDATTYQCQATLKGHDSLVWSVAFSPDGQRLASASGDVTVKVWDAMTGQCQATLLGHGDWVRSVAFSPDGQRLASGSSDAKVRIWDAAAGQCQATLDVGRCLLTARFAENGDGLLTDAGRLSVLLPSLSPTDVLSASVPLDDPSEWQGYGISADNAWVTYQGKNLLWLPSEYRPQTSAIVASTVALSCNSGLLLLFRFTGSRSLE</sequence>
<dbReference type="GO" id="GO:0005634">
    <property type="term" value="C:nucleus"/>
    <property type="evidence" value="ECO:0007669"/>
    <property type="project" value="TreeGrafter"/>
</dbReference>
<dbReference type="GO" id="GO:0010992">
    <property type="term" value="P:ubiquitin recycling"/>
    <property type="evidence" value="ECO:0007669"/>
    <property type="project" value="TreeGrafter"/>
</dbReference>
<feature type="repeat" description="WD" evidence="3">
    <location>
        <begin position="821"/>
        <end position="862"/>
    </location>
</feature>
<dbReference type="VEuPathDB" id="FungiDB:FOIG_16512"/>
<dbReference type="PRINTS" id="PR00320">
    <property type="entry name" value="GPROTEINBRPT"/>
</dbReference>
<feature type="repeat" description="WD" evidence="3">
    <location>
        <begin position="1199"/>
        <end position="1240"/>
    </location>
</feature>
<dbReference type="InterPro" id="IPR027417">
    <property type="entry name" value="P-loop_NTPase"/>
</dbReference>
<dbReference type="VEuPathDB" id="FungiDB:HZS61_005003"/>
<evidence type="ECO:0000259" key="4">
    <source>
        <dbReference type="PROSITE" id="PS50837"/>
    </source>
</evidence>
<dbReference type="PROSITE" id="PS00678">
    <property type="entry name" value="WD_REPEATS_1"/>
    <property type="match status" value="9"/>
</dbReference>
<dbReference type="InterPro" id="IPR036322">
    <property type="entry name" value="WD40_repeat_dom_sf"/>
</dbReference>
<dbReference type="InterPro" id="IPR031351">
    <property type="entry name" value="NWD2_N"/>
</dbReference>
<dbReference type="PROSITE" id="PS50294">
    <property type="entry name" value="WD_REPEATS_REGION"/>
    <property type="match status" value="14"/>
</dbReference>
<dbReference type="Proteomes" id="UP000285860">
    <property type="component" value="Unassembled WGS sequence"/>
</dbReference>
<accession>A0A420P9B7</accession>
<dbReference type="Pfam" id="PF17108">
    <property type="entry name" value="HET-S"/>
    <property type="match status" value="1"/>
</dbReference>
<dbReference type="Gene3D" id="2.130.10.10">
    <property type="entry name" value="YVTN repeat-like/Quinoprotein amine dehydrogenase"/>
    <property type="match status" value="7"/>
</dbReference>
<dbReference type="VEuPathDB" id="FungiDB:FOXG_07202"/>
<dbReference type="PROSITE" id="PS50837">
    <property type="entry name" value="NACHT"/>
    <property type="match status" value="1"/>
</dbReference>
<dbReference type="VEuPathDB" id="FungiDB:HZS61_008084"/>
<dbReference type="EMBL" id="MRCY01000345">
    <property type="protein sequence ID" value="RKK89120.1"/>
    <property type="molecule type" value="Genomic_DNA"/>
</dbReference>
<dbReference type="InterPro" id="IPR056884">
    <property type="entry name" value="NPHP3-like_N"/>
</dbReference>
<feature type="repeat" description="WD" evidence="3">
    <location>
        <begin position="863"/>
        <end position="904"/>
    </location>
</feature>
<dbReference type="VEuPathDB" id="FungiDB:FOC1_g10000566"/>
<evidence type="ECO:0000313" key="6">
    <source>
        <dbReference type="Proteomes" id="UP000285860"/>
    </source>
</evidence>
<dbReference type="InterPro" id="IPR015943">
    <property type="entry name" value="WD40/YVTN_repeat-like_dom_sf"/>
</dbReference>
<feature type="repeat" description="WD" evidence="3">
    <location>
        <begin position="1157"/>
        <end position="1198"/>
    </location>
</feature>
<dbReference type="Pfam" id="PF25173">
    <property type="entry name" value="Beta-prop_WDR3_1st"/>
    <property type="match status" value="2"/>
</dbReference>
<evidence type="ECO:0000256" key="1">
    <source>
        <dbReference type="ARBA" id="ARBA00022574"/>
    </source>
</evidence>
<feature type="repeat" description="WD" evidence="3">
    <location>
        <begin position="695"/>
        <end position="736"/>
    </location>
</feature>
<feature type="repeat" description="WD" evidence="3">
    <location>
        <begin position="905"/>
        <end position="946"/>
    </location>
</feature>
<dbReference type="InterPro" id="IPR001680">
    <property type="entry name" value="WD40_rpt"/>
</dbReference>
<dbReference type="VEuPathDB" id="FungiDB:FOIG_07985"/>
<keyword evidence="1 3" id="KW-0853">WD repeat</keyword>
<proteinExistence type="predicted"/>
<dbReference type="SUPFAM" id="SSF50998">
    <property type="entry name" value="Quinoprotein alcohol dehydrogenase-like"/>
    <property type="match status" value="1"/>
</dbReference>
<feature type="repeat" description="WD" evidence="3">
    <location>
        <begin position="737"/>
        <end position="778"/>
    </location>
</feature>
<feature type="repeat" description="WD" evidence="3">
    <location>
        <begin position="1031"/>
        <end position="1072"/>
    </location>
</feature>
<feature type="repeat" description="WD" evidence="3">
    <location>
        <begin position="653"/>
        <end position="694"/>
    </location>
</feature>
<reference evidence="5 6" key="1">
    <citation type="journal article" date="2018" name="Sci. Rep.">
        <title>Characterisation of pathogen-specific regions and novel effector candidates in Fusarium oxysporum f. sp. cepae.</title>
        <authorList>
            <person name="Armitage A.D."/>
            <person name="Taylor A."/>
            <person name="Sobczyk M.K."/>
            <person name="Baxter L."/>
            <person name="Greenfield B.P."/>
            <person name="Bates H.J."/>
            <person name="Wilson F."/>
            <person name="Jackson A.C."/>
            <person name="Ott S."/>
            <person name="Harrison R.J."/>
            <person name="Clarkson J.P."/>
        </authorList>
    </citation>
    <scope>NUCLEOTIDE SEQUENCE [LARGE SCALE GENOMIC DNA]</scope>
    <source>
        <strain evidence="5 6">Fo_A28</strain>
    </source>
</reference>
<dbReference type="VEuPathDB" id="FungiDB:FOC4_g10000443"/>